<gene>
    <name evidence="1" type="ORF">LJ207_12170</name>
</gene>
<keyword evidence="2" id="KW-1185">Reference proteome</keyword>
<evidence type="ECO:0000313" key="1">
    <source>
        <dbReference type="EMBL" id="MCC3146065.1"/>
    </source>
</evidence>
<dbReference type="SUPFAM" id="SSF111321">
    <property type="entry name" value="AF1104-like"/>
    <property type="match status" value="1"/>
</dbReference>
<dbReference type="InterPro" id="IPR036075">
    <property type="entry name" value="ARMT-1-like_metal-bd_sf"/>
</dbReference>
<proteinExistence type="predicted"/>
<sequence>MKTSLEIYPKVEKIVSNSDDPLLVSLFMAAVGNSIDTAVGLEADIVKIYKNFCR</sequence>
<reference evidence="1 2" key="1">
    <citation type="submission" date="2021-10" db="EMBL/GenBank/DDBJ databases">
        <authorList>
            <person name="Grouzdev D.S."/>
            <person name="Pantiukh K.S."/>
            <person name="Krutkina M.S."/>
        </authorList>
    </citation>
    <scope>NUCLEOTIDE SEQUENCE [LARGE SCALE GENOMIC DNA]</scope>
    <source>
        <strain evidence="1 2">Z-7514</strain>
    </source>
</reference>
<accession>A0AAW4X2N3</accession>
<dbReference type="EMBL" id="JAJFAT010000036">
    <property type="protein sequence ID" value="MCC3146065.1"/>
    <property type="molecule type" value="Genomic_DNA"/>
</dbReference>
<evidence type="ECO:0000313" key="2">
    <source>
        <dbReference type="Proteomes" id="UP001199296"/>
    </source>
</evidence>
<dbReference type="AlphaFoldDB" id="A0AAW4X2N3"/>
<comment type="caution">
    <text evidence="1">The sequence shown here is derived from an EMBL/GenBank/DDBJ whole genome shotgun (WGS) entry which is preliminary data.</text>
</comment>
<name>A0AAW4X2N3_9FIRM</name>
<dbReference type="RefSeq" id="WP_229346762.1">
    <property type="nucleotide sequence ID" value="NZ_JAJFAT010000036.1"/>
</dbReference>
<organism evidence="1 2">
    <name type="scientific">Halanaerobium polyolivorans</name>
    <dbReference type="NCBI Taxonomy" id="2886943"/>
    <lineage>
        <taxon>Bacteria</taxon>
        <taxon>Bacillati</taxon>
        <taxon>Bacillota</taxon>
        <taxon>Clostridia</taxon>
        <taxon>Halanaerobiales</taxon>
        <taxon>Halanaerobiaceae</taxon>
        <taxon>Halanaerobium</taxon>
    </lineage>
</organism>
<dbReference type="Proteomes" id="UP001199296">
    <property type="component" value="Unassembled WGS sequence"/>
</dbReference>
<protein>
    <submittedName>
        <fullName evidence="1">Uncharacterized protein</fullName>
    </submittedName>
</protein>
<dbReference type="Gene3D" id="1.10.285.20">
    <property type="entry name" value="Uncharacterised protein PF01937, DUF89, domain 2"/>
    <property type="match status" value="1"/>
</dbReference>